<evidence type="ECO:0000256" key="10">
    <source>
        <dbReference type="ARBA" id="ARBA00022908"/>
    </source>
</evidence>
<keyword evidence="6" id="KW-0064">Aspartyl protease</keyword>
<name>J3SDF5_BETVV</name>
<dbReference type="FunFam" id="3.30.420.10:FF:000032">
    <property type="entry name" value="Retrovirus-related Pol polyprotein from transposon 297-like Protein"/>
    <property type="match status" value="1"/>
</dbReference>
<keyword evidence="8" id="KW-0378">Hydrolase</keyword>
<accession>J3SDF5</accession>
<dbReference type="Gene3D" id="3.30.420.10">
    <property type="entry name" value="Ribonuclease H-like superfamily/Ribonuclease H"/>
    <property type="match status" value="1"/>
</dbReference>
<reference evidence="20" key="1">
    <citation type="submission" date="2011-08" db="EMBL/GenBank/DDBJ databases">
        <authorList>
            <person name="Xu D.-C."/>
            <person name="Zhang C.-L."/>
        </authorList>
    </citation>
    <scope>NUCLEOTIDE SEQUENCE</scope>
</reference>
<evidence type="ECO:0000256" key="3">
    <source>
        <dbReference type="ARBA" id="ARBA00022695"/>
    </source>
</evidence>
<dbReference type="InterPro" id="IPR050951">
    <property type="entry name" value="Retrovirus_Pol_polyprotein"/>
</dbReference>
<keyword evidence="5" id="KW-0479">Metal-binding</keyword>
<evidence type="ECO:0000256" key="15">
    <source>
        <dbReference type="ARBA" id="ARBA00023268"/>
    </source>
</evidence>
<evidence type="ECO:0000256" key="6">
    <source>
        <dbReference type="ARBA" id="ARBA00022750"/>
    </source>
</evidence>
<dbReference type="Pfam" id="PF17921">
    <property type="entry name" value="Integrase_H2C2"/>
    <property type="match status" value="1"/>
</dbReference>
<feature type="region of interest" description="Disordered" evidence="16">
    <location>
        <begin position="330"/>
        <end position="371"/>
    </location>
</feature>
<dbReference type="InterPro" id="IPR000477">
    <property type="entry name" value="RT_dom"/>
</dbReference>
<evidence type="ECO:0000259" key="19">
    <source>
        <dbReference type="PROSITE" id="PS50994"/>
    </source>
</evidence>
<dbReference type="InterPro" id="IPR041577">
    <property type="entry name" value="RT_RNaseH_2"/>
</dbReference>
<dbReference type="InterPro" id="IPR016197">
    <property type="entry name" value="Chromo-like_dom_sf"/>
</dbReference>
<evidence type="ECO:0000313" key="20">
    <source>
        <dbReference type="EMBL" id="AFK13856.1"/>
    </source>
</evidence>
<evidence type="ECO:0000256" key="14">
    <source>
        <dbReference type="ARBA" id="ARBA00023172"/>
    </source>
</evidence>
<dbReference type="EMBL" id="JN606071">
    <property type="protein sequence ID" value="AFK13856.1"/>
    <property type="molecule type" value="Genomic_DNA"/>
</dbReference>
<organism evidence="20">
    <name type="scientific">Beta vulgaris subsp. vulgaris</name>
    <name type="common">Beet</name>
    <dbReference type="NCBI Taxonomy" id="3555"/>
    <lineage>
        <taxon>Eukaryota</taxon>
        <taxon>Viridiplantae</taxon>
        <taxon>Streptophyta</taxon>
        <taxon>Embryophyta</taxon>
        <taxon>Tracheophyta</taxon>
        <taxon>Spermatophyta</taxon>
        <taxon>Magnoliopsida</taxon>
        <taxon>eudicotyledons</taxon>
        <taxon>Gunneridae</taxon>
        <taxon>Pentapetalae</taxon>
        <taxon>Caryophyllales</taxon>
        <taxon>Chenopodiaceae</taxon>
        <taxon>Betoideae</taxon>
        <taxon>Beta</taxon>
    </lineage>
</organism>
<keyword evidence="2" id="KW-0808">Transferase</keyword>
<dbReference type="GO" id="GO:0006508">
    <property type="term" value="P:proteolysis"/>
    <property type="evidence" value="ECO:0007669"/>
    <property type="project" value="UniProtKB-KW"/>
</dbReference>
<keyword evidence="14" id="KW-0233">DNA recombination</keyword>
<feature type="region of interest" description="Disordered" evidence="16">
    <location>
        <begin position="107"/>
        <end position="175"/>
    </location>
</feature>
<dbReference type="InterPro" id="IPR041588">
    <property type="entry name" value="Integrase_H2C2"/>
</dbReference>
<keyword evidence="1" id="KW-0645">Protease</keyword>
<dbReference type="GO" id="GO:0046872">
    <property type="term" value="F:metal ion binding"/>
    <property type="evidence" value="ECO:0007669"/>
    <property type="project" value="UniProtKB-KW"/>
</dbReference>
<dbReference type="InterPro" id="IPR021109">
    <property type="entry name" value="Peptidase_aspartic_dom_sf"/>
</dbReference>
<evidence type="ECO:0000256" key="4">
    <source>
        <dbReference type="ARBA" id="ARBA00022722"/>
    </source>
</evidence>
<dbReference type="PROSITE" id="PS50013">
    <property type="entry name" value="CHROMO_2"/>
    <property type="match status" value="1"/>
</dbReference>
<evidence type="ECO:0000256" key="5">
    <source>
        <dbReference type="ARBA" id="ARBA00022723"/>
    </source>
</evidence>
<keyword evidence="4" id="KW-0540">Nuclease</keyword>
<dbReference type="GO" id="GO:0004519">
    <property type="term" value="F:endonuclease activity"/>
    <property type="evidence" value="ECO:0007669"/>
    <property type="project" value="UniProtKB-KW"/>
</dbReference>
<dbReference type="InterPro" id="IPR036397">
    <property type="entry name" value="RNaseH_sf"/>
</dbReference>
<sequence length="1631" mass="184126">MAPPTTNQRLDLLEAQMANLQNSIAAQISDSVGLAMEAAKITIADQISQRMEEAMKKSKEDLDVANFRLEGRIERTRENLEGMLTVARADQNKFQTEVSSALAKLQPEKEKNGNRKEVSPHTVDLELEGREGLRGERAMDRRGENEVFDGGGIGGGRGEAWSRGHSGPGGNWRHKKLDMPAFDDTDPDGWILRGERFFAFYGLTDAEKMEAAVVAMEGDALRWYQWENKRRPFRNWESMKSFVLTQFRPLNVGSLHEQWLSTTQTASVWEYRRKFVETAAPLDGIPEEILMGKFIHGLNPELQSEIRVLNPYNLDQAMELALKLEERNRVNGARRTGPRSGSFSIYNRGPNSNPSLPSVYGSQGGSNASTKSWAINSNASQTSVNNAKPPPLSSRGFGEMRRLTEKELQEKRAKGLCFKCDEKWGVGHQCRRKELSVLFMEDNEEDELEGALSGSEAPPSPTEEIPPEVSLNSVIGLSNPKTMKLSGLIDNHEVVVMIDPGATHNFLSLKAIDKLGIPVTESEEFGVSLGDGQAVRGTGICRAVALYLDGGLVVVEDFLPLGLGNSDVILGVQWLETLGTVVSNWKTQKMSFQLGGVPYTLTGDPTLARSKVSLKAMLRTLRKEGGGLWLECNQVEAGGAGSIRDSKVEQEIPPFLQELMRRFEGVFETPVGLPPRRGHEHAIVLKEGSNPVGVRPYRYPQFQKDEIERLIKEMLAAGIIQPSTSPFSSPVILVKKKDGSWRFCVDYRALNKETVPDKYPIPVIDELLDELHGATVFSKLDLRAGYHQILVRPEDTHKTAFRTHEGHYEFLVMPFGLTNAPATFQSLMNEVFRPFLRRFVLVFLDDILIYSRSDEEHVGHLEMVLGMLAQHALFVNKKKCEFGKREVAYLGHVISEGGVAMDTEKVKAVLEWEVPKNLRELRGFLGLTGYYRKFVANYAHIARPLTEQLKKDNFKWSATATEAFKQLKSAMVSAPVLAMPNFQLTFVVETDASGYGMGAVLMQDNRPIAYYSKLLGTRAQLKSVYEKELMAICFAVQKWKYYLLGRHFVVRTDQQSLRYITQQREIGAEFQKWVSKLMGYDFEIHYKPGLSNRVADALSRKTVGEVELGAIVAVQGVEWAELRREITGDSFLTQVRKELQEGRTPSHFTLVDGNLLFKGRYVIPSSSTIIPKLLYEYHDAPMGGHAGELKTYLRLAAEWYWRGMRQEVARYVHQCLICQQQKVSQQHPRGLLQPLPIPSLVWEDISMDFIEGLPVSKGVDTILVIVDRLSKYAHFLTLRHPFTALMVADLFVKEVVRLHGFPSSIVSDRDRIFLSLFWKELFRLHGTTLKRSSAYHPQTDGQTEIVNRALETYLRCFVGGHPRSWAKWLPWAEFSYNTSPHTSTKMSPFKVLYGRDPPHVVRAPKGQTSVESLEAMLQDRDAIIDDLQVNLVRAQQRMKHYADGSRTEVEFQVGDAVFLRLQPYRQRSLAKRPFEKLAPRFYGPFTVLQRIGATAYKLQLPPSSKIHPVFHVSLLKKVVGNTPVLPTIPPHIDVDMELVVEPEELLDVRQIRQGKQTFTECLIKWKGLPAFEATWEDMSPIHLRFPSFHLEDKVNVWGAGIVMHQLKKPNLITYKRRGNKKGQNSNSGGKK</sequence>
<dbReference type="Gene3D" id="1.10.340.70">
    <property type="match status" value="1"/>
</dbReference>
<feature type="region of interest" description="Disordered" evidence="16">
    <location>
        <begin position="446"/>
        <end position="466"/>
    </location>
</feature>
<evidence type="ECO:0000256" key="9">
    <source>
        <dbReference type="ARBA" id="ARBA00022842"/>
    </source>
</evidence>
<dbReference type="CDD" id="cd09274">
    <property type="entry name" value="RNase_HI_RT_Ty3"/>
    <property type="match status" value="1"/>
</dbReference>
<dbReference type="GO" id="GO:0003964">
    <property type="term" value="F:RNA-directed DNA polymerase activity"/>
    <property type="evidence" value="ECO:0007669"/>
    <property type="project" value="UniProtKB-KW"/>
</dbReference>
<dbReference type="FunFam" id="3.30.70.270:FF:000020">
    <property type="entry name" value="Transposon Tf2-6 polyprotein-like Protein"/>
    <property type="match status" value="1"/>
</dbReference>
<dbReference type="Pfam" id="PF24626">
    <property type="entry name" value="SH3_Tf2-1"/>
    <property type="match status" value="1"/>
</dbReference>
<dbReference type="Pfam" id="PF03732">
    <property type="entry name" value="Retrotrans_gag"/>
    <property type="match status" value="1"/>
</dbReference>
<evidence type="ECO:0000256" key="2">
    <source>
        <dbReference type="ARBA" id="ARBA00022679"/>
    </source>
</evidence>
<dbReference type="Gene3D" id="3.10.20.370">
    <property type="match status" value="1"/>
</dbReference>
<dbReference type="FunFam" id="3.10.10.10:FF:000007">
    <property type="entry name" value="Retrovirus-related Pol polyprotein from transposon 17.6-like Protein"/>
    <property type="match status" value="1"/>
</dbReference>
<dbReference type="Pfam" id="PF17919">
    <property type="entry name" value="RT_RNaseH_2"/>
    <property type="match status" value="1"/>
</dbReference>
<feature type="domain" description="Reverse transcriptase" evidence="18">
    <location>
        <begin position="715"/>
        <end position="894"/>
    </location>
</feature>
<keyword evidence="12" id="KW-0239">DNA-directed DNA polymerase</keyword>
<feature type="compositionally biased region" description="Gly residues" evidence="16">
    <location>
        <begin position="149"/>
        <end position="158"/>
    </location>
</feature>
<dbReference type="Gene3D" id="3.10.10.10">
    <property type="entry name" value="HIV Type 1 Reverse Transcriptase, subunit A, domain 1"/>
    <property type="match status" value="1"/>
</dbReference>
<evidence type="ECO:0000259" key="17">
    <source>
        <dbReference type="PROSITE" id="PS50013"/>
    </source>
</evidence>
<keyword evidence="3" id="KW-0548">Nucleotidyltransferase</keyword>
<feature type="compositionally biased region" description="Polar residues" evidence="16">
    <location>
        <begin position="339"/>
        <end position="356"/>
    </location>
</feature>
<keyword evidence="15" id="KW-0511">Multifunctional enzyme</keyword>
<keyword evidence="13" id="KW-0238">DNA-binding</keyword>
<evidence type="ECO:0000256" key="13">
    <source>
        <dbReference type="ARBA" id="ARBA00023125"/>
    </source>
</evidence>
<dbReference type="SUPFAM" id="SSF56672">
    <property type="entry name" value="DNA/RNA polymerases"/>
    <property type="match status" value="1"/>
</dbReference>
<dbReference type="GO" id="GO:0004190">
    <property type="term" value="F:aspartic-type endopeptidase activity"/>
    <property type="evidence" value="ECO:0007669"/>
    <property type="project" value="UniProtKB-KW"/>
</dbReference>
<dbReference type="PROSITE" id="PS50994">
    <property type="entry name" value="INTEGRASE"/>
    <property type="match status" value="1"/>
</dbReference>
<dbReference type="PANTHER" id="PTHR37984">
    <property type="entry name" value="PROTEIN CBG26694"/>
    <property type="match status" value="1"/>
</dbReference>
<dbReference type="Gene3D" id="2.40.70.10">
    <property type="entry name" value="Acid Proteases"/>
    <property type="match status" value="1"/>
</dbReference>
<keyword evidence="11" id="KW-0695">RNA-directed DNA polymerase</keyword>
<dbReference type="PANTHER" id="PTHR37984:SF5">
    <property type="entry name" value="PROTEIN NYNRIN-LIKE"/>
    <property type="match status" value="1"/>
</dbReference>
<dbReference type="InterPro" id="IPR056924">
    <property type="entry name" value="SH3_Tf2-1"/>
</dbReference>
<evidence type="ECO:0000256" key="11">
    <source>
        <dbReference type="ARBA" id="ARBA00022918"/>
    </source>
</evidence>
<feature type="domain" description="Chromo" evidence="17">
    <location>
        <begin position="1540"/>
        <end position="1576"/>
    </location>
</feature>
<dbReference type="InterPro" id="IPR005162">
    <property type="entry name" value="Retrotrans_gag_dom"/>
</dbReference>
<proteinExistence type="predicted"/>
<keyword evidence="9" id="KW-0460">Magnesium</keyword>
<dbReference type="SUPFAM" id="SSF54160">
    <property type="entry name" value="Chromo domain-like"/>
    <property type="match status" value="1"/>
</dbReference>
<dbReference type="SUPFAM" id="SSF53098">
    <property type="entry name" value="Ribonuclease H-like"/>
    <property type="match status" value="1"/>
</dbReference>
<evidence type="ECO:0000256" key="7">
    <source>
        <dbReference type="ARBA" id="ARBA00022759"/>
    </source>
</evidence>
<dbReference type="InterPro" id="IPR000953">
    <property type="entry name" value="Chromo/chromo_shadow_dom"/>
</dbReference>
<dbReference type="CDD" id="cd01647">
    <property type="entry name" value="RT_LTR"/>
    <property type="match status" value="1"/>
</dbReference>
<dbReference type="GO" id="GO:0003887">
    <property type="term" value="F:DNA-directed DNA polymerase activity"/>
    <property type="evidence" value="ECO:0007669"/>
    <property type="project" value="UniProtKB-KW"/>
</dbReference>
<dbReference type="InterPro" id="IPR001584">
    <property type="entry name" value="Integrase_cat-core"/>
</dbReference>
<dbReference type="Gene3D" id="3.30.70.270">
    <property type="match status" value="2"/>
</dbReference>
<dbReference type="CDD" id="cd00303">
    <property type="entry name" value="retropepsin_like"/>
    <property type="match status" value="1"/>
</dbReference>
<dbReference type="Pfam" id="PF08284">
    <property type="entry name" value="RVP_2"/>
    <property type="match status" value="1"/>
</dbReference>
<dbReference type="InterPro" id="IPR043128">
    <property type="entry name" value="Rev_trsase/Diguanyl_cyclase"/>
</dbReference>
<evidence type="ECO:0000256" key="1">
    <source>
        <dbReference type="ARBA" id="ARBA00022670"/>
    </source>
</evidence>
<feature type="compositionally biased region" description="Basic and acidic residues" evidence="16">
    <location>
        <begin position="107"/>
        <end position="145"/>
    </location>
</feature>
<feature type="region of interest" description="Disordered" evidence="16">
    <location>
        <begin position="379"/>
        <end position="398"/>
    </location>
</feature>
<evidence type="ECO:0000259" key="18">
    <source>
        <dbReference type="PROSITE" id="PS50878"/>
    </source>
</evidence>
<keyword evidence="7" id="KW-0255">Endonuclease</keyword>
<evidence type="ECO:0000256" key="16">
    <source>
        <dbReference type="SAM" id="MobiDB-lite"/>
    </source>
</evidence>
<keyword evidence="10" id="KW-0229">DNA integration</keyword>
<dbReference type="GO" id="GO:0003677">
    <property type="term" value="F:DNA binding"/>
    <property type="evidence" value="ECO:0007669"/>
    <property type="project" value="UniProtKB-KW"/>
</dbReference>
<evidence type="ECO:0000256" key="12">
    <source>
        <dbReference type="ARBA" id="ARBA00022932"/>
    </source>
</evidence>
<evidence type="ECO:0000256" key="8">
    <source>
        <dbReference type="ARBA" id="ARBA00022801"/>
    </source>
</evidence>
<dbReference type="Pfam" id="PF00078">
    <property type="entry name" value="RVT_1"/>
    <property type="match status" value="1"/>
</dbReference>
<dbReference type="GO" id="GO:0015074">
    <property type="term" value="P:DNA integration"/>
    <property type="evidence" value="ECO:0007669"/>
    <property type="project" value="UniProtKB-KW"/>
</dbReference>
<protein>
    <submittedName>
        <fullName evidence="20">Ty3/gypsy retrotransposon protein</fullName>
    </submittedName>
</protein>
<dbReference type="PROSITE" id="PS50878">
    <property type="entry name" value="RT_POL"/>
    <property type="match status" value="1"/>
</dbReference>
<dbReference type="GO" id="GO:0006310">
    <property type="term" value="P:DNA recombination"/>
    <property type="evidence" value="ECO:0007669"/>
    <property type="project" value="UniProtKB-KW"/>
</dbReference>
<dbReference type="InterPro" id="IPR012337">
    <property type="entry name" value="RNaseH-like_sf"/>
</dbReference>
<dbReference type="InterPro" id="IPR043502">
    <property type="entry name" value="DNA/RNA_pol_sf"/>
</dbReference>
<feature type="domain" description="Integrase catalytic" evidence="19">
    <location>
        <begin position="1232"/>
        <end position="1396"/>
    </location>
</feature>